<dbReference type="EnsemblBacteria" id="CAI48764">
    <property type="protein sequence ID" value="CAI48764"/>
    <property type="gene ID" value="NP_1346A"/>
</dbReference>
<accession>A0A1U7EUW4</accession>
<dbReference type="eggNOG" id="arCOG04526">
    <property type="taxonomic scope" value="Archaea"/>
</dbReference>
<dbReference type="SUPFAM" id="SSF53335">
    <property type="entry name" value="S-adenosyl-L-methionine-dependent methyltransferases"/>
    <property type="match status" value="1"/>
</dbReference>
<dbReference type="Proteomes" id="UP000002698">
    <property type="component" value="Chromosome"/>
</dbReference>
<proteinExistence type="predicted"/>
<protein>
    <submittedName>
        <fullName evidence="1">Homolog to S-adenosylmethionine-dependent methyltransferase</fullName>
    </submittedName>
</protein>
<keyword evidence="2" id="KW-1185">Reference proteome</keyword>
<dbReference type="STRING" id="348780.NP_1346A"/>
<dbReference type="AlphaFoldDB" id="A0A1U7EUW4"/>
<dbReference type="RefSeq" id="WP_011322399.1">
    <property type="nucleotide sequence ID" value="NC_007426.1"/>
</dbReference>
<dbReference type="HOGENOM" id="CLU_884561_0_0_2"/>
<gene>
    <name evidence="1" type="ordered locus">NP_1346A</name>
</gene>
<keyword evidence="1" id="KW-0808">Transferase</keyword>
<dbReference type="GO" id="GO:0032259">
    <property type="term" value="P:methylation"/>
    <property type="evidence" value="ECO:0007669"/>
    <property type="project" value="UniProtKB-KW"/>
</dbReference>
<evidence type="ECO:0000313" key="2">
    <source>
        <dbReference type="Proteomes" id="UP000002698"/>
    </source>
</evidence>
<dbReference type="InterPro" id="IPR029063">
    <property type="entry name" value="SAM-dependent_MTases_sf"/>
</dbReference>
<organism evidence="1 2">
    <name type="scientific">Natronomonas pharaonis (strain ATCC 35678 / DSM 2160 / CIP 103997 / JCM 8858 / NBRC 14720 / NCIMB 2260 / Gabara)</name>
    <name type="common">Halobacterium pharaonis</name>
    <dbReference type="NCBI Taxonomy" id="348780"/>
    <lineage>
        <taxon>Archaea</taxon>
        <taxon>Methanobacteriati</taxon>
        <taxon>Methanobacteriota</taxon>
        <taxon>Stenosarchaea group</taxon>
        <taxon>Halobacteria</taxon>
        <taxon>Halobacteriales</taxon>
        <taxon>Natronomonadaceae</taxon>
        <taxon>Natronomonas</taxon>
    </lineage>
</organism>
<dbReference type="GO" id="GO:0008168">
    <property type="term" value="F:methyltransferase activity"/>
    <property type="evidence" value="ECO:0007669"/>
    <property type="project" value="UniProtKB-KW"/>
</dbReference>
<dbReference type="KEGG" id="nph:NP_1346A"/>
<dbReference type="OrthoDB" id="338984at2157"/>
<dbReference type="EMBL" id="CR936257">
    <property type="protein sequence ID" value="CAI48764.1"/>
    <property type="molecule type" value="Genomic_DNA"/>
</dbReference>
<sequence length="265" mass="29188">MSDHVSYLEAKRPLDDRSLDRDVLSAFVDALPASPTVLEAGCGTATMPERLFEWGLLDAGTWVAVDSHAAAVTAGRDRLAGRPDATRNGDTVSLGDLTVEFVVADVFEHIGGSRRRFDAVVGNAFFDIVDIERALSTFRPCTDLVYAPITYNGETTVAPPMEPDEQVFARYEEHMRSYRPGHPEAARRLRAALAEPLADAASPWRIEPPYTAAERTVLRHLIETIRTAVGETGLDADAWARQRRAQVADGRLRYEAANRDVLGRI</sequence>
<reference evidence="1 2" key="1">
    <citation type="journal article" date="2005" name="Genome Res.">
        <title>Living with two extremes: conclusions from the genome sequence of Natronomonas pharaonis.</title>
        <authorList>
            <person name="Falb M."/>
            <person name="Pfeiffer F."/>
            <person name="Palm P."/>
            <person name="Rodewald K."/>
            <person name="Hickmann V."/>
            <person name="Tittor J."/>
            <person name="Oesterhelt D."/>
        </authorList>
    </citation>
    <scope>NUCLEOTIDE SEQUENCE [LARGE SCALE GENOMIC DNA]</scope>
    <source>
        <strain evidence="2">ATCC 35678 / DSM 2160 / CIP 103997 / JCM 8858 / NBRC 14720 / NCIMB 2260 / Gabara</strain>
    </source>
</reference>
<dbReference type="Gene3D" id="3.40.50.150">
    <property type="entry name" value="Vaccinia Virus protein VP39"/>
    <property type="match status" value="1"/>
</dbReference>
<keyword evidence="1" id="KW-0489">Methyltransferase</keyword>
<name>A0A1U7EUW4_NATPD</name>
<dbReference type="GeneID" id="3701122"/>
<evidence type="ECO:0000313" key="1">
    <source>
        <dbReference type="EMBL" id="CAI48764.1"/>
    </source>
</evidence>